<dbReference type="GO" id="GO:0003677">
    <property type="term" value="F:DNA binding"/>
    <property type="evidence" value="ECO:0007669"/>
    <property type="project" value="UniProtKB-KW"/>
</dbReference>
<dbReference type="RefSeq" id="WP_171082592.1">
    <property type="nucleotide sequence ID" value="NZ_JABAIV010000002.1"/>
</dbReference>
<protein>
    <submittedName>
        <fullName evidence="3">DEAD/DEAH box helicase family protein</fullName>
    </submittedName>
</protein>
<dbReference type="EMBL" id="JABAIV010000002">
    <property type="protein sequence ID" value="NNG22759.1"/>
    <property type="molecule type" value="Genomic_DNA"/>
</dbReference>
<reference evidence="3 4" key="1">
    <citation type="submission" date="2020-04" db="EMBL/GenBank/DDBJ databases">
        <title>Massilia sp. nov., a cold adapted bacteria isolated from Arctic soil.</title>
        <authorList>
            <person name="Son J."/>
            <person name="Ka J.-O."/>
        </authorList>
    </citation>
    <scope>NUCLEOTIDE SEQUENCE [LARGE SCALE GENOMIC DNA]</scope>
    <source>
        <strain evidence="3 4">ML15P13</strain>
    </source>
</reference>
<feature type="domain" description="Helicase ATP-binding" evidence="2">
    <location>
        <begin position="181"/>
        <end position="341"/>
    </location>
</feature>
<dbReference type="InterPro" id="IPR013670">
    <property type="entry name" value="EcoEI_R_C_dom"/>
</dbReference>
<keyword evidence="3" id="KW-0347">Helicase</keyword>
<dbReference type="InterPro" id="IPR027417">
    <property type="entry name" value="P-loop_NTPase"/>
</dbReference>
<dbReference type="PANTHER" id="PTHR47396">
    <property type="entry name" value="TYPE I RESTRICTION ENZYME ECOKI R PROTEIN"/>
    <property type="match status" value="1"/>
</dbReference>
<comment type="caution">
    <text evidence="3">The sequence shown here is derived from an EMBL/GenBank/DDBJ whole genome shotgun (WGS) entry which is preliminary data.</text>
</comment>
<keyword evidence="3" id="KW-0067">ATP-binding</keyword>
<keyword evidence="3" id="KW-0547">Nucleotide-binding</keyword>
<dbReference type="PANTHER" id="PTHR47396:SF1">
    <property type="entry name" value="ATP-DEPENDENT HELICASE IRC3-RELATED"/>
    <property type="match status" value="1"/>
</dbReference>
<keyword evidence="3" id="KW-0378">Hydrolase</keyword>
<dbReference type="GO" id="GO:0005524">
    <property type="term" value="F:ATP binding"/>
    <property type="evidence" value="ECO:0007669"/>
    <property type="project" value="UniProtKB-KW"/>
</dbReference>
<dbReference type="Pfam" id="PF13588">
    <property type="entry name" value="HSDR_N_2"/>
    <property type="match status" value="1"/>
</dbReference>
<dbReference type="CDD" id="cd18799">
    <property type="entry name" value="SF2_C_EcoAI-like"/>
    <property type="match status" value="1"/>
</dbReference>
<dbReference type="Pfam" id="PF00271">
    <property type="entry name" value="Helicase_C"/>
    <property type="match status" value="1"/>
</dbReference>
<dbReference type="SMART" id="SM00487">
    <property type="entry name" value="DEXDc"/>
    <property type="match status" value="1"/>
</dbReference>
<dbReference type="Pfam" id="PF08463">
    <property type="entry name" value="EcoEI_R_C"/>
    <property type="match status" value="1"/>
</dbReference>
<dbReference type="InterPro" id="IPR014001">
    <property type="entry name" value="Helicase_ATP-bd"/>
</dbReference>
<dbReference type="GO" id="GO:0005829">
    <property type="term" value="C:cytosol"/>
    <property type="evidence" value="ECO:0007669"/>
    <property type="project" value="TreeGrafter"/>
</dbReference>
<evidence type="ECO:0000313" key="4">
    <source>
        <dbReference type="Proteomes" id="UP000533905"/>
    </source>
</evidence>
<gene>
    <name evidence="3" type="ORF">HGB41_07050</name>
</gene>
<dbReference type="NCBIfam" id="NF046051">
    <property type="entry name" value="restrict_EcoAI"/>
    <property type="match status" value="1"/>
</dbReference>
<keyword evidence="4" id="KW-1185">Reference proteome</keyword>
<dbReference type="CDD" id="cd18032">
    <property type="entry name" value="DEXHc_RE_I_III_res"/>
    <property type="match status" value="1"/>
</dbReference>
<proteinExistence type="predicted"/>
<accession>A0A7Y2JZR2</accession>
<dbReference type="InterPro" id="IPR029464">
    <property type="entry name" value="HSDR_N"/>
</dbReference>
<evidence type="ECO:0000259" key="2">
    <source>
        <dbReference type="PROSITE" id="PS51192"/>
    </source>
</evidence>
<dbReference type="Gene3D" id="3.40.50.300">
    <property type="entry name" value="P-loop containing nucleotide triphosphate hydrolases"/>
    <property type="match status" value="2"/>
</dbReference>
<sequence length="791" mass="89509">MTNKKSLSERDICTKYITPAITAAGWDLHTQIREEVSFTKGRVIVRGKLHTRGVQKRADYILYYKSNIPVAVIEAKENGHSVGAGMQQALNYAETLGVPFVFSSNGDAFLIHDRTGFAGEVERELALDAFPSPTELWQRYCQWKGLETAEARHTVEMPYYDDGSGRAPRYYQANAINNTVEAVAKGQQRILLVMATGTGKTYTAFQIIWRLWKSGTKKRILFLADRNILVDQTKNNDFKPFGAAMTKISKRQIDKSYEIYLSLYQAVTGSEEEQNIYKQFSPDFFDLIVIDECHRGSAAEDSAWREILAYFSSATHVGLTATPKETKDVSSIVYFGEPVYSYTLKQGIEDGFLAPYKVVRIDIDRDVQGWRPSKGQVDDKGQAIEDRVYNQIDMDRTLILKQRTELVAKKITEFLTATDPYAKTIVFCDDIDHAERMRQALVNLNPERVKESRKYVMRITGDEIEGKAELDNFINPEERYPVIATTSKLMTTGVDAQTCKLVVLDQHIKSMTEFKQMIGRGTRINEDYGKFWFTIMDFKKATELFADPAFDGEPVIIYEPKGDESPVPPENDPEEVVIGEDGKPIPLGGTDTGTGGPGDDGEPGPGRVKYVLGDVTVYIVAERVQYYGPEGKLITESLKDYTRQTVRKNYSSLDDFLRRWDKTERKAAILRELEEHGVLLEPLAEEVGKHFDAFDLICHVAFDQPPLTRRERADNVKKRNYFAKYGEQARKVLETLLEKYADTGIANIEDIKILTLDPFKNMGTASELVSAFGGKQGYTTALHELEKHLYA</sequence>
<dbReference type="PROSITE" id="PS51192">
    <property type="entry name" value="HELICASE_ATP_BIND_1"/>
    <property type="match status" value="1"/>
</dbReference>
<dbReference type="Proteomes" id="UP000533905">
    <property type="component" value="Unassembled WGS sequence"/>
</dbReference>
<dbReference type="GO" id="GO:0009307">
    <property type="term" value="P:DNA restriction-modification system"/>
    <property type="evidence" value="ECO:0007669"/>
    <property type="project" value="UniProtKB-KW"/>
</dbReference>
<dbReference type="GO" id="GO:0009035">
    <property type="term" value="F:type I site-specific deoxyribonuclease activity"/>
    <property type="evidence" value="ECO:0007669"/>
    <property type="project" value="UniProtKB-EC"/>
</dbReference>
<feature type="region of interest" description="Disordered" evidence="1">
    <location>
        <begin position="579"/>
        <end position="605"/>
    </location>
</feature>
<dbReference type="Gene3D" id="3.90.1570.30">
    <property type="match status" value="1"/>
</dbReference>
<evidence type="ECO:0000313" key="3">
    <source>
        <dbReference type="EMBL" id="NNG22759.1"/>
    </source>
</evidence>
<dbReference type="AlphaFoldDB" id="A0A7Y2JZR2"/>
<name>A0A7Y2JZR2_9BURK</name>
<organism evidence="3 4">
    <name type="scientific">Telluria aromaticivorans</name>
    <dbReference type="NCBI Taxonomy" id="2725995"/>
    <lineage>
        <taxon>Bacteria</taxon>
        <taxon>Pseudomonadati</taxon>
        <taxon>Pseudomonadota</taxon>
        <taxon>Betaproteobacteria</taxon>
        <taxon>Burkholderiales</taxon>
        <taxon>Oxalobacteraceae</taxon>
        <taxon>Telluria group</taxon>
        <taxon>Telluria</taxon>
    </lineage>
</organism>
<dbReference type="InterPro" id="IPR006935">
    <property type="entry name" value="Helicase/UvrB_N"/>
</dbReference>
<evidence type="ECO:0000256" key="1">
    <source>
        <dbReference type="SAM" id="MobiDB-lite"/>
    </source>
</evidence>
<dbReference type="GO" id="GO:0004386">
    <property type="term" value="F:helicase activity"/>
    <property type="evidence" value="ECO:0007669"/>
    <property type="project" value="UniProtKB-KW"/>
</dbReference>
<dbReference type="Pfam" id="PF04851">
    <property type="entry name" value="ResIII"/>
    <property type="match status" value="1"/>
</dbReference>
<dbReference type="InterPro" id="IPR001650">
    <property type="entry name" value="Helicase_C-like"/>
</dbReference>
<dbReference type="InterPro" id="IPR050742">
    <property type="entry name" value="Helicase_Restrict-Modif_Enz"/>
</dbReference>
<dbReference type="SUPFAM" id="SSF52540">
    <property type="entry name" value="P-loop containing nucleoside triphosphate hydrolases"/>
    <property type="match status" value="2"/>
</dbReference>